<dbReference type="InterPro" id="IPR016181">
    <property type="entry name" value="Acyl_CoA_acyltransferase"/>
</dbReference>
<protein>
    <recommendedName>
        <fullName evidence="2">N-acetyltransferase domain-containing protein</fullName>
    </recommendedName>
</protein>
<name>A0A0F9LB57_9ZZZZ</name>
<evidence type="ECO:0008006" key="2">
    <source>
        <dbReference type="Google" id="ProtNLM"/>
    </source>
</evidence>
<dbReference type="AlphaFoldDB" id="A0A0F9LB57"/>
<accession>A0A0F9LB57</accession>
<reference evidence="1" key="1">
    <citation type="journal article" date="2015" name="Nature">
        <title>Complex archaea that bridge the gap between prokaryotes and eukaryotes.</title>
        <authorList>
            <person name="Spang A."/>
            <person name="Saw J.H."/>
            <person name="Jorgensen S.L."/>
            <person name="Zaremba-Niedzwiedzka K."/>
            <person name="Martijn J."/>
            <person name="Lind A.E."/>
            <person name="van Eijk R."/>
            <person name="Schleper C."/>
            <person name="Guy L."/>
            <person name="Ettema T.J."/>
        </authorList>
    </citation>
    <scope>NUCLEOTIDE SEQUENCE</scope>
</reference>
<gene>
    <name evidence="1" type="ORF">LCGC14_1533430</name>
</gene>
<proteinExistence type="predicted"/>
<dbReference type="EMBL" id="LAZR01011515">
    <property type="protein sequence ID" value="KKM61265.1"/>
    <property type="molecule type" value="Genomic_DNA"/>
</dbReference>
<sequence length="95" mass="11598">MHLNFEIAERKHQRKISPILRLANPNDAKEITEIYKELYDGTYPYKEMEDVEEVRKMILDPHVKWIIYQDPNYNIAGWFTFVLDFENRRGYIRGY</sequence>
<comment type="caution">
    <text evidence="1">The sequence shown here is derived from an EMBL/GenBank/DDBJ whole genome shotgun (WGS) entry which is preliminary data.</text>
</comment>
<dbReference type="SUPFAM" id="SSF55729">
    <property type="entry name" value="Acyl-CoA N-acyltransferases (Nat)"/>
    <property type="match status" value="1"/>
</dbReference>
<organism evidence="1">
    <name type="scientific">marine sediment metagenome</name>
    <dbReference type="NCBI Taxonomy" id="412755"/>
    <lineage>
        <taxon>unclassified sequences</taxon>
        <taxon>metagenomes</taxon>
        <taxon>ecological metagenomes</taxon>
    </lineage>
</organism>
<evidence type="ECO:0000313" key="1">
    <source>
        <dbReference type="EMBL" id="KKM61265.1"/>
    </source>
</evidence>